<dbReference type="Proteomes" id="UP000538817">
    <property type="component" value="Unassembled WGS sequence"/>
</dbReference>
<feature type="region of interest" description="Disordered" evidence="2">
    <location>
        <begin position="405"/>
        <end position="519"/>
    </location>
</feature>
<feature type="region of interest" description="Disordered" evidence="2">
    <location>
        <begin position="540"/>
        <end position="603"/>
    </location>
</feature>
<feature type="domain" description="RRM" evidence="3">
    <location>
        <begin position="611"/>
        <end position="686"/>
    </location>
</feature>
<dbReference type="InterPro" id="IPR035979">
    <property type="entry name" value="RBD_domain_sf"/>
</dbReference>
<feature type="compositionally biased region" description="Low complexity" evidence="2">
    <location>
        <begin position="543"/>
        <end position="557"/>
    </location>
</feature>
<keyword evidence="1" id="KW-0694">RNA-binding</keyword>
<feature type="compositionally biased region" description="Polar residues" evidence="2">
    <location>
        <begin position="12"/>
        <end position="24"/>
    </location>
</feature>
<organism evidence="4 5">
    <name type="scientific">Nothoprocta pentlandii</name>
    <dbReference type="NCBI Taxonomy" id="2585814"/>
    <lineage>
        <taxon>Eukaryota</taxon>
        <taxon>Metazoa</taxon>
        <taxon>Chordata</taxon>
        <taxon>Craniata</taxon>
        <taxon>Vertebrata</taxon>
        <taxon>Euteleostomi</taxon>
        <taxon>Archelosauria</taxon>
        <taxon>Archosauria</taxon>
        <taxon>Dinosauria</taxon>
        <taxon>Saurischia</taxon>
        <taxon>Theropoda</taxon>
        <taxon>Coelurosauria</taxon>
        <taxon>Aves</taxon>
        <taxon>Palaeognathae</taxon>
        <taxon>Tinamiformes</taxon>
        <taxon>Tinamidae</taxon>
        <taxon>Nothoprocta</taxon>
    </lineage>
</organism>
<feature type="compositionally biased region" description="Low complexity" evidence="2">
    <location>
        <begin position="428"/>
        <end position="438"/>
    </location>
</feature>
<feature type="non-terminal residue" evidence="4">
    <location>
        <position position="690"/>
    </location>
</feature>
<dbReference type="InterPro" id="IPR012677">
    <property type="entry name" value="Nucleotide-bd_a/b_plait_sf"/>
</dbReference>
<feature type="region of interest" description="Disordered" evidence="2">
    <location>
        <begin position="1"/>
        <end position="24"/>
    </location>
</feature>
<name>A0A7K7A2S0_9AVES</name>
<evidence type="ECO:0000256" key="1">
    <source>
        <dbReference type="PROSITE-ProRule" id="PRU00176"/>
    </source>
</evidence>
<evidence type="ECO:0000256" key="2">
    <source>
        <dbReference type="SAM" id="MobiDB-lite"/>
    </source>
</evidence>
<evidence type="ECO:0000313" key="4">
    <source>
        <dbReference type="EMBL" id="NWX90401.1"/>
    </source>
</evidence>
<dbReference type="PANTHER" id="PTHR15592">
    <property type="entry name" value="MATRIN 3/NUCLEAR PROTEIN 220-RELATED"/>
    <property type="match status" value="1"/>
</dbReference>
<dbReference type="AlphaFoldDB" id="A0A7K7A2S0"/>
<feature type="region of interest" description="Disordered" evidence="2">
    <location>
        <begin position="275"/>
        <end position="303"/>
    </location>
</feature>
<dbReference type="EMBL" id="VZSG01000646">
    <property type="protein sequence ID" value="NWX90401.1"/>
    <property type="molecule type" value="Genomic_DNA"/>
</dbReference>
<dbReference type="SMART" id="SM00360">
    <property type="entry name" value="RRM"/>
    <property type="match status" value="1"/>
</dbReference>
<gene>
    <name evidence="4" type="primary">Znf638_0</name>
    <name evidence="4" type="ORF">NOTPEN_R13746</name>
</gene>
<reference evidence="4 5" key="1">
    <citation type="submission" date="2019-09" db="EMBL/GenBank/DDBJ databases">
        <title>Bird 10,000 Genomes (B10K) Project - Family phase.</title>
        <authorList>
            <person name="Zhang G."/>
        </authorList>
    </citation>
    <scope>NUCLEOTIDE SEQUENCE [LARGE SCALE GENOMIC DNA]</scope>
    <source>
        <strain evidence="4">B10K-MSB-04</strain>
    </source>
</reference>
<feature type="non-terminal residue" evidence="4">
    <location>
        <position position="1"/>
    </location>
</feature>
<accession>A0A7K7A2S0</accession>
<feature type="compositionally biased region" description="Low complexity" evidence="2">
    <location>
        <begin position="407"/>
        <end position="421"/>
    </location>
</feature>
<dbReference type="SUPFAM" id="SSF54928">
    <property type="entry name" value="RNA-binding domain, RBD"/>
    <property type="match status" value="1"/>
</dbReference>
<evidence type="ECO:0000259" key="3">
    <source>
        <dbReference type="PROSITE" id="PS50102"/>
    </source>
</evidence>
<dbReference type="InterPro" id="IPR000504">
    <property type="entry name" value="RRM_dom"/>
</dbReference>
<keyword evidence="5" id="KW-1185">Reference proteome</keyword>
<dbReference type="GO" id="GO:0003723">
    <property type="term" value="F:RNA binding"/>
    <property type="evidence" value="ECO:0007669"/>
    <property type="project" value="UniProtKB-UniRule"/>
</dbReference>
<protein>
    <submittedName>
        <fullName evidence="4">ZN638 protein</fullName>
    </submittedName>
</protein>
<evidence type="ECO:0000313" key="5">
    <source>
        <dbReference type="Proteomes" id="UP000538817"/>
    </source>
</evidence>
<feature type="compositionally biased region" description="Low complexity" evidence="2">
    <location>
        <begin position="284"/>
        <end position="297"/>
    </location>
</feature>
<comment type="caution">
    <text evidence="4">The sequence shown here is derived from an EMBL/GenBank/DDBJ whole genome shotgun (WGS) entry which is preliminary data.</text>
</comment>
<dbReference type="Gene3D" id="3.30.70.330">
    <property type="match status" value="1"/>
</dbReference>
<dbReference type="PROSITE" id="PS50102">
    <property type="entry name" value="RRM"/>
    <property type="match status" value="1"/>
</dbReference>
<sequence length="690" mass="74177">AAQKPSAPARITEQNSNAQSRYTTESASSILASFGLSNEDLEELSRYPDDQLTPENMPLILREIRLRKMGRPLSTLHPRSRGKEAVGSAGSPAVKSKVIDYGHASKYGYTEDPLEVCVYNPEVPTEDPLDVRIYNPEVSSGENREDFPRDPSMSLGVPQSGVTCNSTFPVEELMKQMGFQNESSTSRSFFAPEAAGKVSALCAAPAGLPVVKPVSQPAVPPVIPPMMPPMMPPLAQPMMPPVMPPLVQQPVAQHVMPPMAQPPFSAELLAAVSQHERIPQEPVPSAAGPQSAPGAGPKPFPVQAEGPLKPPFSLVKASWLPVFPQADAQKIKRLPTPSMMNDYYATSPRIFPHMCSLCNIECTHMKPGQLGHMRSPLHSCSLLVSLFSLSSCLPRISVALRGLAPTRSAGGSRSSSRGSEPLPERSPLRSGPRGSGSRDPWSPQRAKHAGRQRAGSRAARRDLLLGRRSPHTAPTWIRHGMERPPQALNPLRSSPRPPRSSSNDWASRRTPRSPDKKATLEAVVRSLGPGFAAELNKHKPLQAAGPGSSGAGKSPPSHGLLGKGPGSVRKPLKTSGSPKASRKDSSPLHGSSASKSKSPELDEEELLNCGTVLQISDLPDDGFSDQDIKKIVQPFGKVSDLLVLRSRNEAFLEMNYKEAVIAAVKYGETVPVLVNGRRVKISVAERAKLP</sequence>
<proteinExistence type="predicted"/>
<feature type="region of interest" description="Disordered" evidence="2">
    <location>
        <begin position="139"/>
        <end position="160"/>
    </location>
</feature>